<reference evidence="2 3" key="1">
    <citation type="journal article" date="2018" name="Mol. Biol. Evol.">
        <title>Broad Genomic Sampling Reveals a Smut Pathogenic Ancestry of the Fungal Clade Ustilaginomycotina.</title>
        <authorList>
            <person name="Kijpornyongpan T."/>
            <person name="Mondo S.J."/>
            <person name="Barry K."/>
            <person name="Sandor L."/>
            <person name="Lee J."/>
            <person name="Lipzen A."/>
            <person name="Pangilinan J."/>
            <person name="LaButti K."/>
            <person name="Hainaut M."/>
            <person name="Henrissat B."/>
            <person name="Grigoriev I.V."/>
            <person name="Spatafora J.W."/>
            <person name="Aime M.C."/>
        </authorList>
    </citation>
    <scope>NUCLEOTIDE SEQUENCE [LARGE SCALE GENOMIC DNA]</scope>
    <source>
        <strain evidence="2 3">MCA 4658</strain>
    </source>
</reference>
<sequence length="549" mass="61033">MKLETSPQGLARKAVDGHAPHPELNSNCRRARRLPSDRFQTYPMDIHACLAKHLDAESLLAISLTCRALATLYALPLSRCLALNSGDELLNFVQHHQRKRDQLYAGGNSLDYRQDVVKWTSPVYDLKLDDPGTLLNSRRIMELHQLIRERERAPDFPAEETSSGLLGAVLDLCPKLKSIRTYHTTLPLTTSLAYALLRTTPNLTTLIYRSKWCDPNALALLLSRSQIKTLDVSSARFCACKGDEVRHLDAEALGCWIVDSRSLQRLVLTSSYVTGWNHGALWRHMATLNYGNGSSGDRRALPPVLKSLELRRTQVNASAFGAFLSSPNAGALTHLFLGGVARLSSKSMEESLTPRSGEAPCAFVASCELLDLEIDGRLMSSELLKLLGKRIGYLRVFEPNSVQCMALTNVLADGFLPKLHRLVICPRSQHDDESLRTKATRGTTPHQPVSARHAATIALTAMSLGVRDTTVGDDFWWGIEERKNNMAAYRRMEAEDQRKQAAESARKALQRARDADGWEADEEVMVFGSLPCGAARQQWGEGGLDHWRD</sequence>
<organism evidence="2 3">
    <name type="scientific">Ceraceosorus guamensis</name>
    <dbReference type="NCBI Taxonomy" id="1522189"/>
    <lineage>
        <taxon>Eukaryota</taxon>
        <taxon>Fungi</taxon>
        <taxon>Dikarya</taxon>
        <taxon>Basidiomycota</taxon>
        <taxon>Ustilaginomycotina</taxon>
        <taxon>Exobasidiomycetes</taxon>
        <taxon>Ceraceosorales</taxon>
        <taxon>Ceraceosoraceae</taxon>
        <taxon>Ceraceosorus</taxon>
    </lineage>
</organism>
<proteinExistence type="predicted"/>
<evidence type="ECO:0000313" key="3">
    <source>
        <dbReference type="Proteomes" id="UP000245783"/>
    </source>
</evidence>
<dbReference type="GeneID" id="37032956"/>
<evidence type="ECO:0008006" key="4">
    <source>
        <dbReference type="Google" id="ProtNLM"/>
    </source>
</evidence>
<dbReference type="AlphaFoldDB" id="A0A316W530"/>
<gene>
    <name evidence="2" type="ORF">IE81DRAFT_225846</name>
</gene>
<name>A0A316W530_9BASI</name>
<dbReference type="EMBL" id="KZ819357">
    <property type="protein sequence ID" value="PWN45020.1"/>
    <property type="molecule type" value="Genomic_DNA"/>
</dbReference>
<dbReference type="Proteomes" id="UP000245783">
    <property type="component" value="Unassembled WGS sequence"/>
</dbReference>
<keyword evidence="3" id="KW-1185">Reference proteome</keyword>
<accession>A0A316W530</accession>
<dbReference type="RefSeq" id="XP_025372180.1">
    <property type="nucleotide sequence ID" value="XM_025511086.1"/>
</dbReference>
<dbReference type="InParanoid" id="A0A316W530"/>
<feature type="region of interest" description="Disordered" evidence="1">
    <location>
        <begin position="1"/>
        <end position="25"/>
    </location>
</feature>
<evidence type="ECO:0000256" key="1">
    <source>
        <dbReference type="SAM" id="MobiDB-lite"/>
    </source>
</evidence>
<dbReference type="OrthoDB" id="3336117at2759"/>
<evidence type="ECO:0000313" key="2">
    <source>
        <dbReference type="EMBL" id="PWN45020.1"/>
    </source>
</evidence>
<protein>
    <recommendedName>
        <fullName evidence="4">F-box domain-containing protein</fullName>
    </recommendedName>
</protein>